<dbReference type="GO" id="GO:0005829">
    <property type="term" value="C:cytosol"/>
    <property type="evidence" value="ECO:0007669"/>
    <property type="project" value="TreeGrafter"/>
</dbReference>
<comment type="subunit">
    <text evidence="8">Homodimer.</text>
</comment>
<feature type="binding site" evidence="8">
    <location>
        <position position="76"/>
    </location>
    <ligand>
        <name>beta-alanine</name>
        <dbReference type="ChEBI" id="CHEBI:57966"/>
    </ligand>
</feature>
<dbReference type="InterPro" id="IPR003721">
    <property type="entry name" value="Pantoate_ligase"/>
</dbReference>
<dbReference type="AlphaFoldDB" id="A0A542SQ12"/>
<comment type="miscellaneous">
    <text evidence="8">The reaction proceeds by a bi uni uni bi ping pong mechanism.</text>
</comment>
<evidence type="ECO:0000256" key="3">
    <source>
        <dbReference type="ARBA" id="ARBA00022598"/>
    </source>
</evidence>
<dbReference type="Pfam" id="PF02569">
    <property type="entry name" value="Pantoate_ligase"/>
    <property type="match status" value="1"/>
</dbReference>
<feature type="binding site" evidence="8">
    <location>
        <position position="192"/>
    </location>
    <ligand>
        <name>ATP</name>
        <dbReference type="ChEBI" id="CHEBI:30616"/>
    </ligand>
</feature>
<evidence type="ECO:0000313" key="9">
    <source>
        <dbReference type="EMBL" id="TQK76357.1"/>
    </source>
</evidence>
<dbReference type="EC" id="6.3.2.1" evidence="8"/>
<keyword evidence="3 8" id="KW-0436">Ligase</keyword>
<reference evidence="9 10" key="1">
    <citation type="submission" date="2019-06" db="EMBL/GenBank/DDBJ databases">
        <title>Sequencing the genomes of 1000 actinobacteria strains.</title>
        <authorList>
            <person name="Klenk H.-P."/>
        </authorList>
    </citation>
    <scope>NUCLEOTIDE SEQUENCE [LARGE SCALE GENOMIC DNA]</scope>
    <source>
        <strain evidence="9 10">DSM 10596</strain>
    </source>
</reference>
<dbReference type="Gene3D" id="3.40.50.620">
    <property type="entry name" value="HUPs"/>
    <property type="match status" value="1"/>
</dbReference>
<feature type="binding site" evidence="8">
    <location>
        <begin position="45"/>
        <end position="52"/>
    </location>
    <ligand>
        <name>ATP</name>
        <dbReference type="ChEBI" id="CHEBI:30616"/>
    </ligand>
</feature>
<dbReference type="UniPathway" id="UPA00028">
    <property type="reaction ID" value="UER00005"/>
</dbReference>
<comment type="catalytic activity">
    <reaction evidence="7 8">
        <text>(R)-pantoate + beta-alanine + ATP = (R)-pantothenate + AMP + diphosphate + H(+)</text>
        <dbReference type="Rhea" id="RHEA:10912"/>
        <dbReference type="ChEBI" id="CHEBI:15378"/>
        <dbReference type="ChEBI" id="CHEBI:15980"/>
        <dbReference type="ChEBI" id="CHEBI:29032"/>
        <dbReference type="ChEBI" id="CHEBI:30616"/>
        <dbReference type="ChEBI" id="CHEBI:33019"/>
        <dbReference type="ChEBI" id="CHEBI:57966"/>
        <dbReference type="ChEBI" id="CHEBI:456215"/>
        <dbReference type="EC" id="6.3.2.1"/>
    </reaction>
</comment>
<evidence type="ECO:0000256" key="1">
    <source>
        <dbReference type="ARBA" id="ARBA00004990"/>
    </source>
</evidence>
<evidence type="ECO:0000256" key="2">
    <source>
        <dbReference type="ARBA" id="ARBA00009256"/>
    </source>
</evidence>
<dbReference type="OrthoDB" id="9773087at2"/>
<keyword evidence="10" id="KW-1185">Reference proteome</keyword>
<dbReference type="GO" id="GO:0004592">
    <property type="term" value="F:pantoate-beta-alanine ligase activity"/>
    <property type="evidence" value="ECO:0007669"/>
    <property type="project" value="UniProtKB-UniRule"/>
</dbReference>
<dbReference type="Gene3D" id="3.30.1300.10">
    <property type="entry name" value="Pantoate-beta-alanine ligase, C-terminal domain"/>
    <property type="match status" value="1"/>
</dbReference>
<keyword evidence="4 8" id="KW-0566">Pantothenate biosynthesis</keyword>
<dbReference type="SUPFAM" id="SSF52374">
    <property type="entry name" value="Nucleotidylyl transferase"/>
    <property type="match status" value="1"/>
</dbReference>
<comment type="subcellular location">
    <subcellularLocation>
        <location evidence="8">Cytoplasm</location>
    </subcellularLocation>
</comment>
<evidence type="ECO:0000256" key="6">
    <source>
        <dbReference type="ARBA" id="ARBA00022840"/>
    </source>
</evidence>
<feature type="binding site" evidence="8">
    <location>
        <position position="169"/>
    </location>
    <ligand>
        <name>(R)-pantoate</name>
        <dbReference type="ChEBI" id="CHEBI:15980"/>
    </ligand>
</feature>
<feature type="binding site" evidence="8">
    <location>
        <position position="76"/>
    </location>
    <ligand>
        <name>(R)-pantoate</name>
        <dbReference type="ChEBI" id="CHEBI:15980"/>
    </ligand>
</feature>
<sequence>MIAHFEQATHGETTRGDRPLVVHTRSDLRAARAAMTGSVAVVMTMGALHAGHVSLVAKARGLADHVIVTVFVNPLQFGAGEDFDSYPRTLAADVEALSGKGVEVVFAPSADEMYPGGPPQVSVSAGPLGTILEGAVRPGHFDGVLTVVAKLLNLTSPTHAIFGQKDAQQLVAIRTMVRDLAMPVSIEAADIVRDPDGLALSSRNAYLTPAQRDLGLRLPRSLEAARQAAAAGAAPSRIARAARDVLAQGDRITVNYAVAREPETLGEVPDDYVGPLRVLVAARVGETRLLDNELVQVNGAARR</sequence>
<organism evidence="9 10">
    <name type="scientific">Rarobacter incanus</name>
    <dbReference type="NCBI Taxonomy" id="153494"/>
    <lineage>
        <taxon>Bacteria</taxon>
        <taxon>Bacillati</taxon>
        <taxon>Actinomycetota</taxon>
        <taxon>Actinomycetes</taxon>
        <taxon>Micrococcales</taxon>
        <taxon>Rarobacteraceae</taxon>
        <taxon>Rarobacter</taxon>
    </lineage>
</organism>
<dbReference type="NCBIfam" id="TIGR00125">
    <property type="entry name" value="cyt_tran_rel"/>
    <property type="match status" value="1"/>
</dbReference>
<evidence type="ECO:0000256" key="4">
    <source>
        <dbReference type="ARBA" id="ARBA00022655"/>
    </source>
</evidence>
<accession>A0A542SQ12</accession>
<dbReference type="RefSeq" id="WP_142111649.1">
    <property type="nucleotide sequence ID" value="NZ_BAAATB010000002.1"/>
</dbReference>
<keyword evidence="5 8" id="KW-0547">Nucleotide-binding</keyword>
<dbReference type="Proteomes" id="UP000316181">
    <property type="component" value="Unassembled WGS sequence"/>
</dbReference>
<dbReference type="GO" id="GO:0005524">
    <property type="term" value="F:ATP binding"/>
    <property type="evidence" value="ECO:0007669"/>
    <property type="project" value="UniProtKB-KW"/>
</dbReference>
<feature type="binding site" evidence="8">
    <location>
        <begin position="163"/>
        <end position="166"/>
    </location>
    <ligand>
        <name>ATP</name>
        <dbReference type="ChEBI" id="CHEBI:30616"/>
    </ligand>
</feature>
<comment type="pathway">
    <text evidence="1 8">Cofactor biosynthesis; (R)-pantothenate biosynthesis; (R)-pantothenate from (R)-pantoate and beta-alanine: step 1/1.</text>
</comment>
<dbReference type="InterPro" id="IPR014729">
    <property type="entry name" value="Rossmann-like_a/b/a_fold"/>
</dbReference>
<dbReference type="GO" id="GO:0015940">
    <property type="term" value="P:pantothenate biosynthetic process"/>
    <property type="evidence" value="ECO:0007669"/>
    <property type="project" value="UniProtKB-UniRule"/>
</dbReference>
<keyword evidence="8" id="KW-0963">Cytoplasm</keyword>
<dbReference type="PANTHER" id="PTHR21299:SF1">
    <property type="entry name" value="PANTOATE--BETA-ALANINE LIGASE"/>
    <property type="match status" value="1"/>
</dbReference>
<dbReference type="NCBIfam" id="TIGR00018">
    <property type="entry name" value="panC"/>
    <property type="match status" value="1"/>
</dbReference>
<evidence type="ECO:0000256" key="7">
    <source>
        <dbReference type="ARBA" id="ARBA00048258"/>
    </source>
</evidence>
<name>A0A542SQ12_9MICO</name>
<dbReference type="InterPro" id="IPR004821">
    <property type="entry name" value="Cyt_trans-like"/>
</dbReference>
<evidence type="ECO:0000256" key="5">
    <source>
        <dbReference type="ARBA" id="ARBA00022741"/>
    </source>
</evidence>
<dbReference type="CDD" id="cd00560">
    <property type="entry name" value="PanC"/>
    <property type="match status" value="1"/>
</dbReference>
<evidence type="ECO:0000256" key="8">
    <source>
        <dbReference type="HAMAP-Rule" id="MF_00158"/>
    </source>
</evidence>
<evidence type="ECO:0000313" key="10">
    <source>
        <dbReference type="Proteomes" id="UP000316181"/>
    </source>
</evidence>
<comment type="caution">
    <text evidence="9">The sequence shown here is derived from an EMBL/GenBank/DDBJ whole genome shotgun (WGS) entry which is preliminary data.</text>
</comment>
<gene>
    <name evidence="8" type="primary">panC</name>
    <name evidence="9" type="ORF">FB389_1027</name>
</gene>
<feature type="binding site" evidence="8">
    <location>
        <begin position="200"/>
        <end position="203"/>
    </location>
    <ligand>
        <name>ATP</name>
        <dbReference type="ChEBI" id="CHEBI:30616"/>
    </ligand>
</feature>
<dbReference type="HAMAP" id="MF_00158">
    <property type="entry name" value="PanC"/>
    <property type="match status" value="1"/>
</dbReference>
<comment type="function">
    <text evidence="8">Catalyzes the condensation of pantoate with beta-alanine in an ATP-dependent reaction via a pantoyl-adenylate intermediate.</text>
</comment>
<keyword evidence="6 8" id="KW-0067">ATP-binding</keyword>
<comment type="similarity">
    <text evidence="2 8">Belongs to the pantothenate synthetase family.</text>
</comment>
<proteinExistence type="inferred from homology"/>
<dbReference type="InterPro" id="IPR042176">
    <property type="entry name" value="Pantoate_ligase_C"/>
</dbReference>
<dbReference type="EMBL" id="VFNV01000001">
    <property type="protein sequence ID" value="TQK76357.1"/>
    <property type="molecule type" value="Genomic_DNA"/>
</dbReference>
<feature type="active site" description="Proton donor" evidence="8">
    <location>
        <position position="52"/>
    </location>
</feature>
<protein>
    <recommendedName>
        <fullName evidence="8">Pantothenate synthetase</fullName>
        <shortName evidence="8">PS</shortName>
        <ecNumber evidence="8">6.3.2.1</ecNumber>
    </recommendedName>
    <alternativeName>
        <fullName evidence="8">Pantoate--beta-alanine ligase</fullName>
    </alternativeName>
    <alternativeName>
        <fullName evidence="8">Pantoate-activating enzyme</fullName>
    </alternativeName>
</protein>
<dbReference type="PANTHER" id="PTHR21299">
    <property type="entry name" value="CYTIDYLATE KINASE/PANTOATE-BETA-ALANINE LIGASE"/>
    <property type="match status" value="1"/>
</dbReference>